<evidence type="ECO:0000313" key="3">
    <source>
        <dbReference type="EMBL" id="KGH02917.1"/>
    </source>
</evidence>
<keyword evidence="1" id="KW-1133">Transmembrane helix</keyword>
<dbReference type="EMBL" id="AWTN01000116">
    <property type="protein sequence ID" value="KGG85975.1"/>
    <property type="molecule type" value="Genomic_DNA"/>
</dbReference>
<keyword evidence="1" id="KW-0472">Membrane</keyword>
<dbReference type="AlphaFoldDB" id="A0A0E3BXC6"/>
<evidence type="ECO:0000313" key="4">
    <source>
        <dbReference type="Proteomes" id="UP000029549"/>
    </source>
</evidence>
<evidence type="ECO:0000256" key="1">
    <source>
        <dbReference type="SAM" id="Phobius"/>
    </source>
</evidence>
<organism evidence="2 5">
    <name type="scientific">Comamonas thiooxydans</name>
    <dbReference type="NCBI Taxonomy" id="363952"/>
    <lineage>
        <taxon>Bacteria</taxon>
        <taxon>Pseudomonadati</taxon>
        <taxon>Pseudomonadota</taxon>
        <taxon>Betaproteobacteria</taxon>
        <taxon>Burkholderiales</taxon>
        <taxon>Comamonadaceae</taxon>
        <taxon>Comamonas</taxon>
    </lineage>
</organism>
<dbReference type="Proteomes" id="UP000029567">
    <property type="component" value="Unassembled WGS sequence"/>
</dbReference>
<accession>A0A0E3BXC6</accession>
<dbReference type="Proteomes" id="UP000029549">
    <property type="component" value="Unassembled WGS sequence"/>
</dbReference>
<dbReference type="PANTHER" id="PTHR37309">
    <property type="entry name" value="SLR0284 PROTEIN"/>
    <property type="match status" value="1"/>
</dbReference>
<sequence>MLASMKILVKWLLCAAALLAVAYVYSGVQVQSFGSAMIAALVIGLLNTIIRPILVILTLPVTIITVGLFLLVVNGLMFWMASGILGGFHVTGFWAAMLGALIYSVLGLLIDRLVAQLFPE</sequence>
<keyword evidence="1" id="KW-0812">Transmembrane</keyword>
<evidence type="ECO:0000313" key="2">
    <source>
        <dbReference type="EMBL" id="KGG85975.1"/>
    </source>
</evidence>
<protein>
    <submittedName>
        <fullName evidence="2">Membrane protein</fullName>
    </submittedName>
</protein>
<dbReference type="PANTHER" id="PTHR37309:SF1">
    <property type="entry name" value="SLR0284 PROTEIN"/>
    <property type="match status" value="1"/>
</dbReference>
<evidence type="ECO:0000313" key="5">
    <source>
        <dbReference type="Proteomes" id="UP000029567"/>
    </source>
</evidence>
<dbReference type="InterPro" id="IPR007165">
    <property type="entry name" value="Phage_holin_4_2"/>
</dbReference>
<accession>D0IYA5</accession>
<name>A0A0E3BXC6_9BURK</name>
<feature type="transmembrane region" description="Helical" evidence="1">
    <location>
        <begin position="93"/>
        <end position="114"/>
    </location>
</feature>
<dbReference type="PATRIC" id="fig|285.51.peg.3486"/>
<feature type="transmembrane region" description="Helical" evidence="1">
    <location>
        <begin position="32"/>
        <end position="50"/>
    </location>
</feature>
<dbReference type="EMBL" id="AWTP01000176">
    <property type="protein sequence ID" value="KGH02917.1"/>
    <property type="molecule type" value="Genomic_DNA"/>
</dbReference>
<dbReference type="KEGG" id="ctt:CtCNB1_4756"/>
<reference evidence="4 5" key="1">
    <citation type="submission" date="2013-09" db="EMBL/GenBank/DDBJ databases">
        <title>High correlation between genotypes and phenotypes of environmental bacteria Comamonas testosteroni strains.</title>
        <authorList>
            <person name="Liu L."/>
            <person name="Zhu W."/>
            <person name="Xia X."/>
            <person name="Xu B."/>
            <person name="Luo M."/>
            <person name="Wang G."/>
        </authorList>
    </citation>
    <scope>NUCLEOTIDE SEQUENCE [LARGE SCALE GENOMIC DNA]</scope>
    <source>
        <strain evidence="3 4">DF2</strain>
        <strain evidence="2 5">JL14</strain>
    </source>
</reference>
<proteinExistence type="predicted"/>
<keyword evidence="4" id="KW-1185">Reference proteome</keyword>
<gene>
    <name evidence="2" type="ORF">P245_22180</name>
    <name evidence="3" type="ORF">P608_26565</name>
</gene>
<comment type="caution">
    <text evidence="2">The sequence shown here is derived from an EMBL/GenBank/DDBJ whole genome shotgun (WGS) entry which is preliminary data.</text>
</comment>
<dbReference type="Pfam" id="PF04020">
    <property type="entry name" value="Phage_holin_4_2"/>
    <property type="match status" value="1"/>
</dbReference>
<feature type="transmembrane region" description="Helical" evidence="1">
    <location>
        <begin position="57"/>
        <end position="81"/>
    </location>
</feature>